<dbReference type="AlphaFoldDB" id="A0A645CKC7"/>
<sequence>MTVNLLNKITDNLIADGIIRAEERELAELQKWV</sequence>
<evidence type="ECO:0000313" key="1">
    <source>
        <dbReference type="EMBL" id="MPM77411.1"/>
    </source>
</evidence>
<gene>
    <name evidence="1" type="ORF">SDC9_124414</name>
</gene>
<proteinExistence type="predicted"/>
<accession>A0A645CKC7</accession>
<protein>
    <submittedName>
        <fullName evidence="1">Uncharacterized protein</fullName>
    </submittedName>
</protein>
<dbReference type="EMBL" id="VSSQ01027926">
    <property type="protein sequence ID" value="MPM77411.1"/>
    <property type="molecule type" value="Genomic_DNA"/>
</dbReference>
<organism evidence="1">
    <name type="scientific">bioreactor metagenome</name>
    <dbReference type="NCBI Taxonomy" id="1076179"/>
    <lineage>
        <taxon>unclassified sequences</taxon>
        <taxon>metagenomes</taxon>
        <taxon>ecological metagenomes</taxon>
    </lineage>
</organism>
<name>A0A645CKC7_9ZZZZ</name>
<comment type="caution">
    <text evidence="1">The sequence shown here is derived from an EMBL/GenBank/DDBJ whole genome shotgun (WGS) entry which is preliminary data.</text>
</comment>
<reference evidence="1" key="1">
    <citation type="submission" date="2019-08" db="EMBL/GenBank/DDBJ databases">
        <authorList>
            <person name="Kucharzyk K."/>
            <person name="Murdoch R.W."/>
            <person name="Higgins S."/>
            <person name="Loffler F."/>
        </authorList>
    </citation>
    <scope>NUCLEOTIDE SEQUENCE</scope>
</reference>